<accession>A0A9X2GMQ3</accession>
<dbReference type="EMBL" id="JAMZEB010000002">
    <property type="protein sequence ID" value="MCP2358411.1"/>
    <property type="molecule type" value="Genomic_DNA"/>
</dbReference>
<sequence length="94" mass="10113">MPEDLAIVGFDDVDAASATTPALTTVRVPVAEQALAPARLLLSRLEGRHTTSAVLPTRLVVRDSAQPAGRRGPNIARRLVRVVVILVNDQEQDH</sequence>
<keyword evidence="1" id="KW-0805">Transcription regulation</keyword>
<comment type="caution">
    <text evidence="5">The sequence shown here is derived from an EMBL/GenBank/DDBJ whole genome shotgun (WGS) entry which is preliminary data.</text>
</comment>
<dbReference type="Gene3D" id="3.40.50.2300">
    <property type="match status" value="1"/>
</dbReference>
<dbReference type="SUPFAM" id="SSF53822">
    <property type="entry name" value="Periplasmic binding protein-like I"/>
    <property type="match status" value="1"/>
</dbReference>
<dbReference type="Proteomes" id="UP001139648">
    <property type="component" value="Unassembled WGS sequence"/>
</dbReference>
<protein>
    <submittedName>
        <fullName evidence="5">DNA-binding LacI/PurR family transcriptional regulator</fullName>
    </submittedName>
</protein>
<evidence type="ECO:0000256" key="1">
    <source>
        <dbReference type="ARBA" id="ARBA00023015"/>
    </source>
</evidence>
<keyword evidence="2 5" id="KW-0238">DNA-binding</keyword>
<dbReference type="PANTHER" id="PTHR30146">
    <property type="entry name" value="LACI-RELATED TRANSCRIPTIONAL REPRESSOR"/>
    <property type="match status" value="1"/>
</dbReference>
<evidence type="ECO:0000313" key="5">
    <source>
        <dbReference type="EMBL" id="MCP2358411.1"/>
    </source>
</evidence>
<dbReference type="InterPro" id="IPR046335">
    <property type="entry name" value="LacI/GalR-like_sensor"/>
</dbReference>
<dbReference type="PANTHER" id="PTHR30146:SF109">
    <property type="entry name" value="HTH-TYPE TRANSCRIPTIONAL REGULATOR GALS"/>
    <property type="match status" value="1"/>
</dbReference>
<reference evidence="5" key="1">
    <citation type="submission" date="2022-06" db="EMBL/GenBank/DDBJ databases">
        <title>Sequencing the genomes of 1000 actinobacteria strains.</title>
        <authorList>
            <person name="Klenk H.-P."/>
        </authorList>
    </citation>
    <scope>NUCLEOTIDE SEQUENCE</scope>
    <source>
        <strain evidence="5">DSM 46694</strain>
    </source>
</reference>
<evidence type="ECO:0000256" key="2">
    <source>
        <dbReference type="ARBA" id="ARBA00023125"/>
    </source>
</evidence>
<gene>
    <name evidence="5" type="ORF">HD597_005431</name>
</gene>
<dbReference type="GO" id="GO:0003700">
    <property type="term" value="F:DNA-binding transcription factor activity"/>
    <property type="evidence" value="ECO:0007669"/>
    <property type="project" value="TreeGrafter"/>
</dbReference>
<keyword evidence="6" id="KW-1185">Reference proteome</keyword>
<dbReference type="AlphaFoldDB" id="A0A9X2GMQ3"/>
<keyword evidence="3" id="KW-0804">Transcription</keyword>
<name>A0A9X2GMQ3_9ACTN</name>
<feature type="domain" description="Transcriptional regulator LacI/GalR-like sensor" evidence="4">
    <location>
        <begin position="2"/>
        <end position="64"/>
    </location>
</feature>
<evidence type="ECO:0000313" key="6">
    <source>
        <dbReference type="Proteomes" id="UP001139648"/>
    </source>
</evidence>
<dbReference type="Pfam" id="PF13377">
    <property type="entry name" value="Peripla_BP_3"/>
    <property type="match status" value="1"/>
</dbReference>
<dbReference type="InterPro" id="IPR028082">
    <property type="entry name" value="Peripla_BP_I"/>
</dbReference>
<proteinExistence type="predicted"/>
<evidence type="ECO:0000256" key="3">
    <source>
        <dbReference type="ARBA" id="ARBA00023163"/>
    </source>
</evidence>
<organism evidence="5 6">
    <name type="scientific">Nonomuraea thailandensis</name>
    <dbReference type="NCBI Taxonomy" id="1188745"/>
    <lineage>
        <taxon>Bacteria</taxon>
        <taxon>Bacillati</taxon>
        <taxon>Actinomycetota</taxon>
        <taxon>Actinomycetes</taxon>
        <taxon>Streptosporangiales</taxon>
        <taxon>Streptosporangiaceae</taxon>
        <taxon>Nonomuraea</taxon>
    </lineage>
</organism>
<evidence type="ECO:0000259" key="4">
    <source>
        <dbReference type="Pfam" id="PF13377"/>
    </source>
</evidence>
<dbReference type="GO" id="GO:0000976">
    <property type="term" value="F:transcription cis-regulatory region binding"/>
    <property type="evidence" value="ECO:0007669"/>
    <property type="project" value="TreeGrafter"/>
</dbReference>